<protein>
    <submittedName>
        <fullName evidence="2">Minor capsid protein</fullName>
    </submittedName>
</protein>
<reference evidence="2" key="1">
    <citation type="submission" date="2024-03" db="EMBL/GenBank/DDBJ databases">
        <title>Diverse circular DNA viruses in blood, oral, and fecal samples of captive lemurs.</title>
        <authorList>
            <person name="Paietta E.N."/>
            <person name="Kraberger S."/>
            <person name="Lund M.C."/>
            <person name="Custer J.M."/>
            <person name="Vargas K.M."/>
            <person name="Ehmke E.E."/>
            <person name="Yoder A.D."/>
            <person name="Varsani A."/>
        </authorList>
    </citation>
    <scope>NUCLEOTIDE SEQUENCE</scope>
    <source>
        <strain evidence="2">Duke_24SF_91</strain>
    </source>
</reference>
<dbReference type="Pfam" id="PF25310">
    <property type="entry name" value="VG15"/>
    <property type="match status" value="1"/>
</dbReference>
<feature type="region of interest" description="Disordered" evidence="1">
    <location>
        <begin position="244"/>
        <end position="269"/>
    </location>
</feature>
<evidence type="ECO:0000313" key="2">
    <source>
        <dbReference type="EMBL" id="XCD05814.1"/>
    </source>
</evidence>
<sequence length="510" mass="56829">MTPEESAREQARTGALTQLLVRQLGDQFLAGDLSDTELVAAWVAAQKVGHDRAAADMAAFVEDWRQRQAPKVKHPAPVLAEFSENLAAWRAWQVATASRLDDSLEAPRQVLQHQAAGSFRDTLNAGRATTVLSAHAARRRWRRKTLGKACGWCTMLATKSDYTSREAAVSVQGRRGRMRGAQSLGNRYHDHCTCTAVEVVGEWEPSELELEQKALYDAAARAVGPYPQPSQVLAQMRLMGSGTLTDATTPDPEPGRSIRGSGSKVPSLIPRNGKFAATIGKDAVAILDRHLGQAPHEETVKLWLKHTEDFKFTTIEGVPGDPRRAFFRPGEGITINLEHVLSRQDGMPRGRTLFHETSHAIDWLHRDRNGVLLSAQKRDGKTLLNSLDEDLEKLWSSTARLIRPRPGEDARDYQARVLQVIADDIQRLPRAAWVVEDMVQAAWSDSYPAEFGHSAAYWQRDTDHRRAAEAFAEMMETQLCNPEAWAAIKQRFPRAAAMFNDLIQEALNDR</sequence>
<name>A0AAU8B2K9_9CAUD</name>
<dbReference type="EMBL" id="PP511597">
    <property type="protein sequence ID" value="XCD05814.1"/>
    <property type="molecule type" value="Genomic_DNA"/>
</dbReference>
<dbReference type="InterPro" id="IPR057369">
    <property type="entry name" value="VG15"/>
</dbReference>
<proteinExistence type="predicted"/>
<organism evidence="2">
    <name type="scientific">Dulem virus 32</name>
    <dbReference type="NCBI Taxonomy" id="3145750"/>
    <lineage>
        <taxon>Viruses</taxon>
        <taxon>Duplodnaviria</taxon>
        <taxon>Heunggongvirae</taxon>
        <taxon>Uroviricota</taxon>
        <taxon>Caudoviricetes</taxon>
    </lineage>
</organism>
<evidence type="ECO:0000256" key="1">
    <source>
        <dbReference type="SAM" id="MobiDB-lite"/>
    </source>
</evidence>
<accession>A0AAU8B2K9</accession>